<proteinExistence type="predicted"/>
<name>A0A176W196_MARPO</name>
<dbReference type="AlphaFoldDB" id="A0A176W196"/>
<organism evidence="2 3">
    <name type="scientific">Marchantia polymorpha subsp. ruderalis</name>
    <dbReference type="NCBI Taxonomy" id="1480154"/>
    <lineage>
        <taxon>Eukaryota</taxon>
        <taxon>Viridiplantae</taxon>
        <taxon>Streptophyta</taxon>
        <taxon>Embryophyta</taxon>
        <taxon>Marchantiophyta</taxon>
        <taxon>Marchantiopsida</taxon>
        <taxon>Marchantiidae</taxon>
        <taxon>Marchantiales</taxon>
        <taxon>Marchantiaceae</taxon>
        <taxon>Marchantia</taxon>
    </lineage>
</organism>
<evidence type="ECO:0000313" key="2">
    <source>
        <dbReference type="EMBL" id="OAE26331.1"/>
    </source>
</evidence>
<sequence length="119" mass="12908">MRVPRLCENPSESPGSRNQTLSGKNATRYSLRALFLQLAISFGSELPHGRRDKCSVRHTIEFVSVPNPIASPVRLAHEAQCQSWANIAPGRGPENLIPDAPENKLGVAGRVFCGAACEE</sequence>
<reference evidence="2" key="1">
    <citation type="submission" date="2016-03" db="EMBL/GenBank/DDBJ databases">
        <title>Mechanisms controlling the formation of the plant cell surface in tip-growing cells are functionally conserved among land plants.</title>
        <authorList>
            <person name="Honkanen S."/>
            <person name="Jones V.A."/>
            <person name="Morieri G."/>
            <person name="Champion C."/>
            <person name="Hetherington A.J."/>
            <person name="Kelly S."/>
            <person name="Saint-Marcoux D."/>
            <person name="Proust H."/>
            <person name="Prescott H."/>
            <person name="Dolan L."/>
        </authorList>
    </citation>
    <scope>NUCLEOTIDE SEQUENCE [LARGE SCALE GENOMIC DNA]</scope>
    <source>
        <tissue evidence="2">Whole gametophyte</tissue>
    </source>
</reference>
<protein>
    <submittedName>
        <fullName evidence="2">Uncharacterized protein</fullName>
    </submittedName>
</protein>
<feature type="region of interest" description="Disordered" evidence="1">
    <location>
        <begin position="1"/>
        <end position="24"/>
    </location>
</feature>
<dbReference type="Proteomes" id="UP000077202">
    <property type="component" value="Unassembled WGS sequence"/>
</dbReference>
<accession>A0A176W196</accession>
<comment type="caution">
    <text evidence="2">The sequence shown here is derived from an EMBL/GenBank/DDBJ whole genome shotgun (WGS) entry which is preliminary data.</text>
</comment>
<gene>
    <name evidence="2" type="ORF">AXG93_583s1070</name>
</gene>
<evidence type="ECO:0000256" key="1">
    <source>
        <dbReference type="SAM" id="MobiDB-lite"/>
    </source>
</evidence>
<dbReference type="EMBL" id="LVLJ01002192">
    <property type="protein sequence ID" value="OAE26331.1"/>
    <property type="molecule type" value="Genomic_DNA"/>
</dbReference>
<feature type="compositionally biased region" description="Polar residues" evidence="1">
    <location>
        <begin position="10"/>
        <end position="24"/>
    </location>
</feature>
<evidence type="ECO:0000313" key="3">
    <source>
        <dbReference type="Proteomes" id="UP000077202"/>
    </source>
</evidence>
<keyword evidence="3" id="KW-1185">Reference proteome</keyword>